<dbReference type="SUPFAM" id="SSF53244">
    <property type="entry name" value="MurD-like peptide ligases, peptide-binding domain"/>
    <property type="match status" value="1"/>
</dbReference>
<dbReference type="GO" id="GO:0008360">
    <property type="term" value="P:regulation of cell shape"/>
    <property type="evidence" value="ECO:0007669"/>
    <property type="project" value="UniProtKB-KW"/>
</dbReference>
<dbReference type="InterPro" id="IPR005863">
    <property type="entry name" value="UDP-N-AcMur_synth"/>
</dbReference>
<reference evidence="15" key="2">
    <citation type="journal article" date="2021" name="PeerJ">
        <title>Extensive microbial diversity within the chicken gut microbiome revealed by metagenomics and culture.</title>
        <authorList>
            <person name="Gilroy R."/>
            <person name="Ravi A."/>
            <person name="Getino M."/>
            <person name="Pursley I."/>
            <person name="Horton D.L."/>
            <person name="Alikhan N.F."/>
            <person name="Baker D."/>
            <person name="Gharbi K."/>
            <person name="Hall N."/>
            <person name="Watson M."/>
            <person name="Adriaenssens E.M."/>
            <person name="Foster-Nyarko E."/>
            <person name="Jarju S."/>
            <person name="Secka A."/>
            <person name="Antonio M."/>
            <person name="Oren A."/>
            <person name="Chaudhuri R.R."/>
            <person name="La Ragione R."/>
            <person name="Hildebrand F."/>
            <person name="Pallen M.J."/>
        </authorList>
    </citation>
    <scope>NUCLEOTIDE SEQUENCE</scope>
    <source>
        <strain evidence="15">21143</strain>
    </source>
</reference>
<reference evidence="15" key="1">
    <citation type="submission" date="2020-10" db="EMBL/GenBank/DDBJ databases">
        <authorList>
            <person name="Gilroy R."/>
        </authorList>
    </citation>
    <scope>NUCLEOTIDE SEQUENCE</scope>
    <source>
        <strain evidence="15">21143</strain>
    </source>
</reference>
<dbReference type="InterPro" id="IPR004101">
    <property type="entry name" value="Mur_ligase_C"/>
</dbReference>
<evidence type="ECO:0000259" key="12">
    <source>
        <dbReference type="Pfam" id="PF01225"/>
    </source>
</evidence>
<evidence type="ECO:0000259" key="14">
    <source>
        <dbReference type="Pfam" id="PF08245"/>
    </source>
</evidence>
<keyword evidence="4 10" id="KW-0547">Nucleotide-binding</keyword>
<dbReference type="AlphaFoldDB" id="A0A9D1GEZ5"/>
<feature type="domain" description="Mur ligase central" evidence="14">
    <location>
        <begin position="95"/>
        <end position="279"/>
    </location>
</feature>
<keyword evidence="5 10" id="KW-0067">ATP-binding</keyword>
<dbReference type="Pfam" id="PF01225">
    <property type="entry name" value="Mur_ligase"/>
    <property type="match status" value="1"/>
</dbReference>
<accession>A0A9D1GEZ5</accession>
<dbReference type="InterPro" id="IPR051046">
    <property type="entry name" value="MurCDEF_CellWall_CoF430Synth"/>
</dbReference>
<dbReference type="GO" id="GO:0009252">
    <property type="term" value="P:peptidoglycan biosynthetic process"/>
    <property type="evidence" value="ECO:0007669"/>
    <property type="project" value="UniProtKB-UniRule"/>
</dbReference>
<keyword evidence="8 10" id="KW-0131">Cell cycle</keyword>
<protein>
    <recommendedName>
        <fullName evidence="10 11">UDP-N-acetylmuramoyl-tripeptide--D-alanyl-D-alanine ligase</fullName>
        <ecNumber evidence="10 11">6.3.2.10</ecNumber>
    </recommendedName>
    <alternativeName>
        <fullName evidence="10">D-alanyl-D-alanine-adding enzyme</fullName>
    </alternativeName>
</protein>
<dbReference type="InterPro" id="IPR036565">
    <property type="entry name" value="Mur-like_cat_sf"/>
</dbReference>
<dbReference type="HAMAP" id="MF_02019">
    <property type="entry name" value="MurF"/>
    <property type="match status" value="1"/>
</dbReference>
<keyword evidence="9 10" id="KW-0961">Cell wall biogenesis/degradation</keyword>
<evidence type="ECO:0000256" key="10">
    <source>
        <dbReference type="HAMAP-Rule" id="MF_02019"/>
    </source>
</evidence>
<comment type="pathway">
    <text evidence="10 11">Cell wall biogenesis; peptidoglycan biosynthesis.</text>
</comment>
<evidence type="ECO:0000256" key="7">
    <source>
        <dbReference type="ARBA" id="ARBA00022984"/>
    </source>
</evidence>
<comment type="subcellular location">
    <subcellularLocation>
        <location evidence="10 11">Cytoplasm</location>
    </subcellularLocation>
</comment>
<dbReference type="PANTHER" id="PTHR43024:SF1">
    <property type="entry name" value="UDP-N-ACETYLMURAMOYL-TRIPEPTIDE--D-ALANYL-D-ALANINE LIGASE"/>
    <property type="match status" value="1"/>
</dbReference>
<dbReference type="EC" id="6.3.2.10" evidence="10 11"/>
<evidence type="ECO:0000256" key="1">
    <source>
        <dbReference type="ARBA" id="ARBA00022490"/>
    </source>
</evidence>
<dbReference type="Gene3D" id="3.90.190.20">
    <property type="entry name" value="Mur ligase, C-terminal domain"/>
    <property type="match status" value="1"/>
</dbReference>
<evidence type="ECO:0000259" key="13">
    <source>
        <dbReference type="Pfam" id="PF02875"/>
    </source>
</evidence>
<feature type="domain" description="Mur ligase N-terminal catalytic" evidence="12">
    <location>
        <begin position="15"/>
        <end position="84"/>
    </location>
</feature>
<evidence type="ECO:0000256" key="5">
    <source>
        <dbReference type="ARBA" id="ARBA00022840"/>
    </source>
</evidence>
<keyword evidence="6 10" id="KW-0133">Cell shape</keyword>
<dbReference type="SUPFAM" id="SSF63418">
    <property type="entry name" value="MurE/MurF N-terminal domain"/>
    <property type="match status" value="1"/>
</dbReference>
<dbReference type="InterPro" id="IPR035911">
    <property type="entry name" value="MurE/MurF_N"/>
</dbReference>
<sequence length="427" mass="46158">MDTESLYTLFKSQGIVTTDSRNCLPGSLFFALRGTSFDGNKFASQALSAGCSYAVVDDPSVAVDSRYLLVDDVLQALQALARHHRREWGGTVVGITGTNGKTTTKELMSACLSRRYKVLATEGNLNNSIGVPLTLLRLDSSHEMAVLEMGASHPGDIAELVDIAEPDFGLITNVGRGHLLGFGSFEGVVDTKCELYDFLRTHGGKVFLRHEDEILSQRAVGLVAAEYGITPGLFVSGHLENSAPYLSFSFVVGKEHFDVDTKLIGSYNLPNALAAAAVASYFDVQPSDIVAALSAYEPHNKRSQLIRTSRNTLIVDAYNANPTSMGAALDNFCAAELPCKMAILGDMGELGNESEAEHRRVVERLAGESGIEILWVGSEFMKAAVGMTCFSDTEALIDFLKASVITGRTILIKGSRFMKLEKCIDYL</sequence>
<comment type="similarity">
    <text evidence="10">Belongs to the MurCDEF family. MurF subfamily.</text>
</comment>
<dbReference type="Gene3D" id="3.40.1190.10">
    <property type="entry name" value="Mur-like, catalytic domain"/>
    <property type="match status" value="1"/>
</dbReference>
<comment type="function">
    <text evidence="10 11">Involved in cell wall formation. Catalyzes the final step in the synthesis of UDP-N-acetylmuramoyl-pentapeptide, the precursor of murein.</text>
</comment>
<dbReference type="Pfam" id="PF02875">
    <property type="entry name" value="Mur_ligase_C"/>
    <property type="match status" value="1"/>
</dbReference>
<name>A0A9D1GEZ5_9BACT</name>
<dbReference type="SUPFAM" id="SSF53623">
    <property type="entry name" value="MurD-like peptide ligases, catalytic domain"/>
    <property type="match status" value="1"/>
</dbReference>
<dbReference type="PANTHER" id="PTHR43024">
    <property type="entry name" value="UDP-N-ACETYLMURAMOYL-TRIPEPTIDE--D-ALANYL-D-ALANINE LIGASE"/>
    <property type="match status" value="1"/>
</dbReference>
<keyword evidence="2 10" id="KW-0436">Ligase</keyword>
<dbReference type="Proteomes" id="UP000886722">
    <property type="component" value="Unassembled WGS sequence"/>
</dbReference>
<evidence type="ECO:0000256" key="2">
    <source>
        <dbReference type="ARBA" id="ARBA00022598"/>
    </source>
</evidence>
<dbReference type="GO" id="GO:0047480">
    <property type="term" value="F:UDP-N-acetylmuramoyl-tripeptide-D-alanyl-D-alanine ligase activity"/>
    <property type="evidence" value="ECO:0007669"/>
    <property type="project" value="UniProtKB-UniRule"/>
</dbReference>
<comment type="caution">
    <text evidence="15">The sequence shown here is derived from an EMBL/GenBank/DDBJ whole genome shotgun (WGS) entry which is preliminary data.</text>
</comment>
<proteinExistence type="inferred from homology"/>
<dbReference type="GO" id="GO:0005524">
    <property type="term" value="F:ATP binding"/>
    <property type="evidence" value="ECO:0007669"/>
    <property type="project" value="UniProtKB-UniRule"/>
</dbReference>
<keyword evidence="7 10" id="KW-0573">Peptidoglycan synthesis</keyword>
<comment type="catalytic activity">
    <reaction evidence="10 11">
        <text>D-alanyl-D-alanine + UDP-N-acetyl-alpha-D-muramoyl-L-alanyl-gamma-D-glutamyl-meso-2,6-diaminopimelate + ATP = UDP-N-acetyl-alpha-D-muramoyl-L-alanyl-gamma-D-glutamyl-meso-2,6-diaminopimeloyl-D-alanyl-D-alanine + ADP + phosphate + H(+)</text>
        <dbReference type="Rhea" id="RHEA:28374"/>
        <dbReference type="ChEBI" id="CHEBI:15378"/>
        <dbReference type="ChEBI" id="CHEBI:30616"/>
        <dbReference type="ChEBI" id="CHEBI:43474"/>
        <dbReference type="ChEBI" id="CHEBI:57822"/>
        <dbReference type="ChEBI" id="CHEBI:61386"/>
        <dbReference type="ChEBI" id="CHEBI:83905"/>
        <dbReference type="ChEBI" id="CHEBI:456216"/>
        <dbReference type="EC" id="6.3.2.10"/>
    </reaction>
</comment>
<gene>
    <name evidence="10" type="primary">murF</name>
    <name evidence="15" type="ORF">IAD06_07055</name>
</gene>
<dbReference type="GO" id="GO:0051301">
    <property type="term" value="P:cell division"/>
    <property type="evidence" value="ECO:0007669"/>
    <property type="project" value="UniProtKB-KW"/>
</dbReference>
<evidence type="ECO:0000256" key="8">
    <source>
        <dbReference type="ARBA" id="ARBA00023306"/>
    </source>
</evidence>
<evidence type="ECO:0000256" key="3">
    <source>
        <dbReference type="ARBA" id="ARBA00022618"/>
    </source>
</evidence>
<dbReference type="GO" id="GO:0071555">
    <property type="term" value="P:cell wall organization"/>
    <property type="evidence" value="ECO:0007669"/>
    <property type="project" value="UniProtKB-KW"/>
</dbReference>
<dbReference type="EMBL" id="DVKT01000052">
    <property type="protein sequence ID" value="HIT39780.1"/>
    <property type="molecule type" value="Genomic_DNA"/>
</dbReference>
<evidence type="ECO:0000256" key="11">
    <source>
        <dbReference type="RuleBase" id="RU004136"/>
    </source>
</evidence>
<keyword evidence="3 10" id="KW-0132">Cell division</keyword>
<evidence type="ECO:0000256" key="4">
    <source>
        <dbReference type="ARBA" id="ARBA00022741"/>
    </source>
</evidence>
<dbReference type="Gene3D" id="3.40.1390.10">
    <property type="entry name" value="MurE/MurF, N-terminal domain"/>
    <property type="match status" value="1"/>
</dbReference>
<dbReference type="InterPro" id="IPR000713">
    <property type="entry name" value="Mur_ligase_N"/>
</dbReference>
<dbReference type="NCBIfam" id="TIGR01143">
    <property type="entry name" value="murF"/>
    <property type="match status" value="1"/>
</dbReference>
<dbReference type="GO" id="GO:0005737">
    <property type="term" value="C:cytoplasm"/>
    <property type="evidence" value="ECO:0007669"/>
    <property type="project" value="UniProtKB-SubCell"/>
</dbReference>
<dbReference type="Pfam" id="PF08245">
    <property type="entry name" value="Mur_ligase_M"/>
    <property type="match status" value="1"/>
</dbReference>
<evidence type="ECO:0000256" key="9">
    <source>
        <dbReference type="ARBA" id="ARBA00023316"/>
    </source>
</evidence>
<feature type="domain" description="Mur ligase C-terminal" evidence="13">
    <location>
        <begin position="302"/>
        <end position="416"/>
    </location>
</feature>
<dbReference type="InterPro" id="IPR036615">
    <property type="entry name" value="Mur_ligase_C_dom_sf"/>
</dbReference>
<evidence type="ECO:0000256" key="6">
    <source>
        <dbReference type="ARBA" id="ARBA00022960"/>
    </source>
</evidence>
<evidence type="ECO:0000313" key="16">
    <source>
        <dbReference type="Proteomes" id="UP000886722"/>
    </source>
</evidence>
<dbReference type="InterPro" id="IPR013221">
    <property type="entry name" value="Mur_ligase_cen"/>
</dbReference>
<evidence type="ECO:0000313" key="15">
    <source>
        <dbReference type="EMBL" id="HIT39780.1"/>
    </source>
</evidence>
<keyword evidence="1 10" id="KW-0963">Cytoplasm</keyword>
<feature type="binding site" evidence="10">
    <location>
        <begin position="97"/>
        <end position="103"/>
    </location>
    <ligand>
        <name>ATP</name>
        <dbReference type="ChEBI" id="CHEBI:30616"/>
    </ligand>
</feature>
<organism evidence="15 16">
    <name type="scientific">Candidatus Caccoplasma intestinavium</name>
    <dbReference type="NCBI Taxonomy" id="2840716"/>
    <lineage>
        <taxon>Bacteria</taxon>
        <taxon>Pseudomonadati</taxon>
        <taxon>Bacteroidota</taxon>
        <taxon>Bacteroidia</taxon>
        <taxon>Bacteroidales</taxon>
        <taxon>Bacteroidaceae</taxon>
        <taxon>Bacteroidaceae incertae sedis</taxon>
        <taxon>Candidatus Caccoplasma</taxon>
    </lineage>
</organism>